<protein>
    <recommendedName>
        <fullName evidence="6">DUF1680-domain-containing protein</fullName>
    </recommendedName>
</protein>
<dbReference type="EMBL" id="MCFC01000026">
    <property type="protein sequence ID" value="ORY29330.1"/>
    <property type="molecule type" value="Genomic_DNA"/>
</dbReference>
<proteinExistence type="predicted"/>
<evidence type="ECO:0000256" key="1">
    <source>
        <dbReference type="SAM" id="MobiDB-lite"/>
    </source>
</evidence>
<dbReference type="OrthoDB" id="654211at2759"/>
<reference evidence="4 5" key="1">
    <citation type="submission" date="2016-07" db="EMBL/GenBank/DDBJ databases">
        <title>Pervasive Adenine N6-methylation of Active Genes in Fungi.</title>
        <authorList>
            <consortium name="DOE Joint Genome Institute"/>
            <person name="Mondo S.J."/>
            <person name="Dannebaum R.O."/>
            <person name="Kuo R.C."/>
            <person name="Labutti K."/>
            <person name="Haridas S."/>
            <person name="Kuo A."/>
            <person name="Salamov A."/>
            <person name="Ahrendt S.R."/>
            <person name="Lipzen A."/>
            <person name="Sullivan W."/>
            <person name="Andreopoulos W.B."/>
            <person name="Clum A."/>
            <person name="Lindquist E."/>
            <person name="Daum C."/>
            <person name="Ramamoorthy G.K."/>
            <person name="Gryganskyi A."/>
            <person name="Culley D."/>
            <person name="Magnuson J.K."/>
            <person name="James T.Y."/>
            <person name="O'Malley M.A."/>
            <person name="Stajich J.E."/>
            <person name="Spatafora J.W."/>
            <person name="Visel A."/>
            <person name="Grigoriev I.V."/>
        </authorList>
    </citation>
    <scope>NUCLEOTIDE SEQUENCE [LARGE SCALE GENOMIC DNA]</scope>
    <source>
        <strain evidence="4 5">68-887.2</strain>
    </source>
</reference>
<feature type="region of interest" description="Disordered" evidence="1">
    <location>
        <begin position="1"/>
        <end position="43"/>
    </location>
</feature>
<gene>
    <name evidence="4" type="ORF">BCR39DRAFT_559136</name>
</gene>
<feature type="domain" description="Non-reducing end beta-L-arabinofuranosidase-like GH127 C-terminal" evidence="3">
    <location>
        <begin position="583"/>
        <end position="698"/>
    </location>
</feature>
<evidence type="ECO:0000259" key="2">
    <source>
        <dbReference type="Pfam" id="PF07944"/>
    </source>
</evidence>
<organism evidence="4 5">
    <name type="scientific">Naematelia encephala</name>
    <dbReference type="NCBI Taxonomy" id="71784"/>
    <lineage>
        <taxon>Eukaryota</taxon>
        <taxon>Fungi</taxon>
        <taxon>Dikarya</taxon>
        <taxon>Basidiomycota</taxon>
        <taxon>Agaricomycotina</taxon>
        <taxon>Tremellomycetes</taxon>
        <taxon>Tremellales</taxon>
        <taxon>Naemateliaceae</taxon>
        <taxon>Naematelia</taxon>
    </lineage>
</organism>
<dbReference type="InterPro" id="IPR012878">
    <property type="entry name" value="Beta-AFase-like_GH127_cat"/>
</dbReference>
<accession>A0A1Y2B452</accession>
<dbReference type="PANTHER" id="PTHR43465">
    <property type="entry name" value="DUF1680 DOMAIN PROTEIN (AFU_ORTHOLOGUE AFUA_1G08910)"/>
    <property type="match status" value="1"/>
</dbReference>
<dbReference type="InterPro" id="IPR049174">
    <property type="entry name" value="Beta-AFase-like"/>
</dbReference>
<name>A0A1Y2B452_9TREE</name>
<dbReference type="GO" id="GO:0005975">
    <property type="term" value="P:carbohydrate metabolic process"/>
    <property type="evidence" value="ECO:0007669"/>
    <property type="project" value="InterPro"/>
</dbReference>
<evidence type="ECO:0000313" key="5">
    <source>
        <dbReference type="Proteomes" id="UP000193986"/>
    </source>
</evidence>
<dbReference type="InterPro" id="IPR049049">
    <property type="entry name" value="Beta-AFase-like_GH127_C"/>
</dbReference>
<sequence length="712" mass="79230">MVNAEVNGNDHGHANGNTLTNGNGHSQVHANGNGHSHKASYTHRPHPQETFAATAVKPESFYGKLRYLYANQVLKTQLEQLKKQGSYDAFKLKWHPTYDIRRLTGAHPRPDGIPPSLFWESDIGKWIEAACYFLSSPDAKICTFAEEFEKSIQELVDMIEKAQQPDGYLNIYFTVVDPAGRFKNLRDMHEMYNAGHLLEGALAHYQYSGSRQFLDVMIKCIDCFIAQFGPDPSKLHGYPGHPELELAVLRLYSLTKDQKHLDFARYLLSARGVKREDQNGETYFVAEAKRREKETGGSIMEDEFDMTYNQSHLPLHDQDAILGHSVRALYLTTAAADIGGDFLQDAERLWTDCVDNKMYATGGIGTEPSIEGFSTIPHRLPQSTAEGGCYAETCASIACMMTSERLLSYHLEGKIRDIMELCLLNAVLGGVSLNGKQFNYANKQATSGKEVATRKDWFEVCCCPPNLSRTLGMIGGYTWTVNIDENEKTINLDTYLFVSASRTIQLPGGGVAKVDMKSGMPWVGNTEWTFEAPEGWKWEVKVPKPDYASDINISSTAKEIEPGFLNTSLPAKSTVSLTFSLPVRLLAPHPKTGQDTLTVSRGPIVYTAESVDNPSLDAQYPHFESLGISSSTTFSEVEETIEGIPVIMLQAEQEALAIREWDTDKAYRVVGGGKSPRSWVKTGEKVKFVPWFARANRGGVGRLRTAFLRADE</sequence>
<keyword evidence="5" id="KW-1185">Reference proteome</keyword>
<evidence type="ECO:0008006" key="6">
    <source>
        <dbReference type="Google" id="ProtNLM"/>
    </source>
</evidence>
<dbReference type="STRING" id="71784.A0A1Y2B452"/>
<dbReference type="AlphaFoldDB" id="A0A1Y2B452"/>
<feature type="domain" description="Non-reducing end beta-L-arabinofuranosidase-like GH127 catalytic" evidence="2">
    <location>
        <begin position="60"/>
        <end position="471"/>
    </location>
</feature>
<evidence type="ECO:0000313" key="4">
    <source>
        <dbReference type="EMBL" id="ORY29330.1"/>
    </source>
</evidence>
<dbReference type="PANTHER" id="PTHR43465:SF2">
    <property type="entry name" value="DUF1680 DOMAIN PROTEIN (AFU_ORTHOLOGUE AFUA_1G08910)"/>
    <property type="match status" value="1"/>
</dbReference>
<evidence type="ECO:0000259" key="3">
    <source>
        <dbReference type="Pfam" id="PF20737"/>
    </source>
</evidence>
<comment type="caution">
    <text evidence="4">The sequence shown here is derived from an EMBL/GenBank/DDBJ whole genome shotgun (WGS) entry which is preliminary data.</text>
</comment>
<dbReference type="InParanoid" id="A0A1Y2B452"/>
<dbReference type="SUPFAM" id="SSF48208">
    <property type="entry name" value="Six-hairpin glycosidases"/>
    <property type="match status" value="1"/>
</dbReference>
<dbReference type="Pfam" id="PF07944">
    <property type="entry name" value="Beta-AFase-like_GH127_cat"/>
    <property type="match status" value="1"/>
</dbReference>
<dbReference type="InterPro" id="IPR008928">
    <property type="entry name" value="6-hairpin_glycosidase_sf"/>
</dbReference>
<feature type="compositionally biased region" description="Polar residues" evidence="1">
    <location>
        <begin position="15"/>
        <end position="34"/>
    </location>
</feature>
<dbReference type="Pfam" id="PF20737">
    <property type="entry name" value="Glyco_hydro127C"/>
    <property type="match status" value="1"/>
</dbReference>
<dbReference type="Proteomes" id="UP000193986">
    <property type="component" value="Unassembled WGS sequence"/>
</dbReference>